<reference evidence="5 6" key="1">
    <citation type="submission" date="2022-08" db="EMBL/GenBank/DDBJ databases">
        <title>novel species in genus Aeromicrobium.</title>
        <authorList>
            <person name="Ye L."/>
        </authorList>
    </citation>
    <scope>NUCLEOTIDE SEQUENCE [LARGE SCALE GENOMIC DNA]</scope>
    <source>
        <strain evidence="6">zg-Y1379</strain>
    </source>
</reference>
<dbReference type="Gene3D" id="1.10.357.10">
    <property type="entry name" value="Tetracycline Repressor, domain 2"/>
    <property type="match status" value="1"/>
</dbReference>
<dbReference type="InterPro" id="IPR009057">
    <property type="entry name" value="Homeodomain-like_sf"/>
</dbReference>
<dbReference type="PROSITE" id="PS50943">
    <property type="entry name" value="HTH_CROC1"/>
    <property type="match status" value="1"/>
</dbReference>
<dbReference type="EMBL" id="CP102173">
    <property type="protein sequence ID" value="UUP15420.1"/>
    <property type="molecule type" value="Genomic_DNA"/>
</dbReference>
<dbReference type="InterPro" id="IPR036271">
    <property type="entry name" value="Tet_transcr_reg_TetR-rel_C_sf"/>
</dbReference>
<dbReference type="Proteomes" id="UP001316184">
    <property type="component" value="Chromosome"/>
</dbReference>
<evidence type="ECO:0000259" key="3">
    <source>
        <dbReference type="PROSITE" id="PS50943"/>
    </source>
</evidence>
<sequence length="286" mass="30998">MSPPSEEHRTALGRAVREIRASRGRTLRGLADALAISPATLSAIENGKTGVSSERIARIADELDVPVHRIFSTAEDVSEQPRPSAGAARADWRVFAPLQLDPALAGALSAFVEFGYHGASMRTIAERAGLSVPGLYHHHASKQEMLVALLDLTMSDLLSRSEAARAEGSTPAERFALLVECLALYHTHRRELAFVGASEMRSLGPANHRRLAATRVEQQRMVDAEVEAGVLSGEFATDLPHEAARAVVTMCTALAQWFRTPGPSTPEEVAAQYVRFALDLVRHVPR</sequence>
<dbReference type="SUPFAM" id="SSF46689">
    <property type="entry name" value="Homeodomain-like"/>
    <property type="match status" value="1"/>
</dbReference>
<dbReference type="PANTHER" id="PTHR30055">
    <property type="entry name" value="HTH-TYPE TRANSCRIPTIONAL REGULATOR RUTR"/>
    <property type="match status" value="1"/>
</dbReference>
<dbReference type="SMART" id="SM00530">
    <property type="entry name" value="HTH_XRE"/>
    <property type="match status" value="1"/>
</dbReference>
<dbReference type="CDD" id="cd00093">
    <property type="entry name" value="HTH_XRE"/>
    <property type="match status" value="1"/>
</dbReference>
<evidence type="ECO:0000256" key="2">
    <source>
        <dbReference type="PROSITE-ProRule" id="PRU00335"/>
    </source>
</evidence>
<dbReference type="Pfam" id="PF17932">
    <property type="entry name" value="TetR_C_24"/>
    <property type="match status" value="1"/>
</dbReference>
<protein>
    <submittedName>
        <fullName evidence="5">TetR family transcriptional regulator</fullName>
    </submittedName>
</protein>
<dbReference type="SUPFAM" id="SSF47413">
    <property type="entry name" value="lambda repressor-like DNA-binding domains"/>
    <property type="match status" value="1"/>
</dbReference>
<name>A0ABY5MBB9_9ACTN</name>
<keyword evidence="1 2" id="KW-0238">DNA-binding</keyword>
<accession>A0ABY5MBB9</accession>
<dbReference type="InterPro" id="IPR001387">
    <property type="entry name" value="Cro/C1-type_HTH"/>
</dbReference>
<dbReference type="SUPFAM" id="SSF48498">
    <property type="entry name" value="Tetracyclin repressor-like, C-terminal domain"/>
    <property type="match status" value="1"/>
</dbReference>
<dbReference type="InterPro" id="IPR050109">
    <property type="entry name" value="HTH-type_TetR-like_transc_reg"/>
</dbReference>
<dbReference type="Pfam" id="PF01381">
    <property type="entry name" value="HTH_3"/>
    <property type="match status" value="1"/>
</dbReference>
<dbReference type="InterPro" id="IPR010982">
    <property type="entry name" value="Lambda_DNA-bd_dom_sf"/>
</dbReference>
<dbReference type="InterPro" id="IPR001647">
    <property type="entry name" value="HTH_TetR"/>
</dbReference>
<evidence type="ECO:0000256" key="1">
    <source>
        <dbReference type="ARBA" id="ARBA00023125"/>
    </source>
</evidence>
<dbReference type="PRINTS" id="PR00455">
    <property type="entry name" value="HTHTETR"/>
</dbReference>
<proteinExistence type="predicted"/>
<evidence type="ECO:0000259" key="4">
    <source>
        <dbReference type="PROSITE" id="PS50977"/>
    </source>
</evidence>
<feature type="domain" description="HTH tetR-type" evidence="4">
    <location>
        <begin position="97"/>
        <end position="157"/>
    </location>
</feature>
<dbReference type="RefSeq" id="WP_232399472.1">
    <property type="nucleotide sequence ID" value="NZ_CP102173.1"/>
</dbReference>
<dbReference type="Gene3D" id="1.10.260.40">
    <property type="entry name" value="lambda repressor-like DNA-binding domains"/>
    <property type="match status" value="1"/>
</dbReference>
<feature type="domain" description="HTH cro/C1-type" evidence="3">
    <location>
        <begin position="16"/>
        <end position="70"/>
    </location>
</feature>
<keyword evidence="6" id="KW-1185">Reference proteome</keyword>
<dbReference type="InterPro" id="IPR041490">
    <property type="entry name" value="KstR2_TetR_C"/>
</dbReference>
<organism evidence="5 6">
    <name type="scientific">Aeromicrobium wangtongii</name>
    <dbReference type="NCBI Taxonomy" id="2969247"/>
    <lineage>
        <taxon>Bacteria</taxon>
        <taxon>Bacillati</taxon>
        <taxon>Actinomycetota</taxon>
        <taxon>Actinomycetes</taxon>
        <taxon>Propionibacteriales</taxon>
        <taxon>Nocardioidaceae</taxon>
        <taxon>Aeromicrobium</taxon>
    </lineage>
</organism>
<dbReference type="PANTHER" id="PTHR30055:SF237">
    <property type="entry name" value="TRANSCRIPTIONAL REPRESSOR MCE3R"/>
    <property type="match status" value="1"/>
</dbReference>
<dbReference type="PROSITE" id="PS50977">
    <property type="entry name" value="HTH_TETR_2"/>
    <property type="match status" value="1"/>
</dbReference>
<feature type="DNA-binding region" description="H-T-H motif" evidence="2">
    <location>
        <begin position="120"/>
        <end position="139"/>
    </location>
</feature>
<dbReference type="Pfam" id="PF00440">
    <property type="entry name" value="TetR_N"/>
    <property type="match status" value="1"/>
</dbReference>
<evidence type="ECO:0000313" key="6">
    <source>
        <dbReference type="Proteomes" id="UP001316184"/>
    </source>
</evidence>
<evidence type="ECO:0000313" key="5">
    <source>
        <dbReference type="EMBL" id="UUP15420.1"/>
    </source>
</evidence>
<gene>
    <name evidence="5" type="ORF">NQV15_08930</name>
</gene>